<accession>Q10WU7</accession>
<gene>
    <name evidence="1" type="ordered locus">Tery_4280</name>
</gene>
<dbReference type="AlphaFoldDB" id="Q10WU7"/>
<reference evidence="1" key="1">
    <citation type="submission" date="2006-06" db="EMBL/GenBank/DDBJ databases">
        <title>Complete sequence of Trichodesmium erythraeum IMS101.</title>
        <authorList>
            <consortium name="US DOE Joint Genome Institute"/>
            <person name="Copeland A."/>
            <person name="Lucas S."/>
            <person name="Lapidus A."/>
            <person name="Barry K."/>
            <person name="Detter J.C."/>
            <person name="Glavina del Rio T."/>
            <person name="Hammon N."/>
            <person name="Israni S."/>
            <person name="Dalin E."/>
            <person name="Tice H."/>
            <person name="Pitluck S."/>
            <person name="Kiss H."/>
            <person name="Munk A.C."/>
            <person name="Brettin T."/>
            <person name="Bruce D."/>
            <person name="Han C."/>
            <person name="Tapia R."/>
            <person name="Gilna P."/>
            <person name="Schmutz J."/>
            <person name="Larimer F."/>
            <person name="Land M."/>
            <person name="Hauser L."/>
            <person name="Kyrpides N."/>
            <person name="Kim E."/>
            <person name="Richardson P."/>
        </authorList>
    </citation>
    <scope>NUCLEOTIDE SEQUENCE [LARGE SCALE GENOMIC DNA]</scope>
    <source>
        <strain evidence="1">IMS101</strain>
    </source>
</reference>
<organism evidence="1">
    <name type="scientific">Trichodesmium erythraeum (strain IMS101)</name>
    <dbReference type="NCBI Taxonomy" id="203124"/>
    <lineage>
        <taxon>Bacteria</taxon>
        <taxon>Bacillati</taxon>
        <taxon>Cyanobacteriota</taxon>
        <taxon>Cyanophyceae</taxon>
        <taxon>Oscillatoriophycideae</taxon>
        <taxon>Oscillatoriales</taxon>
        <taxon>Microcoleaceae</taxon>
        <taxon>Trichodesmium</taxon>
    </lineage>
</organism>
<proteinExistence type="predicted"/>
<dbReference type="STRING" id="203124.Tery_4280"/>
<dbReference type="PANTHER" id="PTHR47682:SF1">
    <property type="entry name" value="TETRATRICOPEPTIDE REPEAT (TPR)-CONTAINING PROTEIN"/>
    <property type="match status" value="1"/>
</dbReference>
<dbReference type="RefSeq" id="WP_011613605.1">
    <property type="nucleotide sequence ID" value="NC_008312.1"/>
</dbReference>
<dbReference type="PANTHER" id="PTHR47682">
    <property type="entry name" value="TETRATRICOPEPTIDE REPEAT (TPR)-CONTAINING PROTEIN"/>
    <property type="match status" value="1"/>
</dbReference>
<dbReference type="OrthoDB" id="465045at2"/>
<dbReference type="CDD" id="cd02980">
    <property type="entry name" value="TRX_Fd_family"/>
    <property type="match status" value="1"/>
</dbReference>
<dbReference type="Pfam" id="PF01257">
    <property type="entry name" value="2Fe-2S_thioredx"/>
    <property type="match status" value="1"/>
</dbReference>
<dbReference type="HOGENOM" id="CLU_097183_0_0_3"/>
<protein>
    <recommendedName>
        <fullName evidence="2">(2Fe-2S) ferredoxin domain-containing protein</fullName>
    </recommendedName>
</protein>
<dbReference type="KEGG" id="ter:Tery_4280"/>
<dbReference type="eggNOG" id="COG3411">
    <property type="taxonomic scope" value="Bacteria"/>
</dbReference>
<sequence>MSKFKRQKKFSLEGKVQEVTIKDGYKLKYVHVETLAGNNYVVKVAKHLRRNFSSVLTPGLEVKIKGEMALCKKTGEEELKAFKITPDFTAKATEIWPSQPVALLEKSSSQLTEMKLPDTEEISSKSQKTTEGNAKCVGKKAEILVCQKSDCEKRGASKICKALSKALSEHDLQDQVKIKKTGCLKKCKAGPNIIVMPQKAKYSRIRSAEIPQVIQKHFVLKA</sequence>
<evidence type="ECO:0000313" key="1">
    <source>
        <dbReference type="EMBL" id="ABG53277.1"/>
    </source>
</evidence>
<evidence type="ECO:0008006" key="2">
    <source>
        <dbReference type="Google" id="ProtNLM"/>
    </source>
</evidence>
<dbReference type="SUPFAM" id="SSF52833">
    <property type="entry name" value="Thioredoxin-like"/>
    <property type="match status" value="1"/>
</dbReference>
<dbReference type="InterPro" id="IPR036249">
    <property type="entry name" value="Thioredoxin-like_sf"/>
</dbReference>
<dbReference type="Gene3D" id="3.40.30.10">
    <property type="entry name" value="Glutaredoxin"/>
    <property type="match status" value="1"/>
</dbReference>
<name>Q10WU7_TRIEI</name>
<dbReference type="EMBL" id="CP000393">
    <property type="protein sequence ID" value="ABG53277.1"/>
    <property type="molecule type" value="Genomic_DNA"/>
</dbReference>